<name>A0A6C0EMC5_9ZZZZ</name>
<evidence type="ECO:0000313" key="3">
    <source>
        <dbReference type="EMBL" id="QHT29872.1"/>
    </source>
</evidence>
<feature type="region of interest" description="Disordered" evidence="1">
    <location>
        <begin position="1"/>
        <end position="55"/>
    </location>
</feature>
<accession>A0A6C0EMC5</accession>
<dbReference type="InterPro" id="IPR013083">
    <property type="entry name" value="Znf_RING/FYVE/PHD"/>
</dbReference>
<dbReference type="InterPro" id="IPR001841">
    <property type="entry name" value="Znf_RING"/>
</dbReference>
<protein>
    <recommendedName>
        <fullName evidence="2">RING-type domain-containing protein</fullName>
    </recommendedName>
</protein>
<dbReference type="EMBL" id="MN738884">
    <property type="protein sequence ID" value="QHT29872.1"/>
    <property type="molecule type" value="Genomic_DNA"/>
</dbReference>
<feature type="domain" description="RING-type" evidence="2">
    <location>
        <begin position="59"/>
        <end position="106"/>
    </location>
</feature>
<evidence type="ECO:0000259" key="2">
    <source>
        <dbReference type="PROSITE" id="PS50089"/>
    </source>
</evidence>
<dbReference type="Pfam" id="PF13639">
    <property type="entry name" value="zf-RING_2"/>
    <property type="match status" value="1"/>
</dbReference>
<reference evidence="3" key="1">
    <citation type="journal article" date="2020" name="Nature">
        <title>Giant virus diversity and host interactions through global metagenomics.</title>
        <authorList>
            <person name="Schulz F."/>
            <person name="Roux S."/>
            <person name="Paez-Espino D."/>
            <person name="Jungbluth S."/>
            <person name="Walsh D.A."/>
            <person name="Denef V.J."/>
            <person name="McMahon K.D."/>
            <person name="Konstantinidis K.T."/>
            <person name="Eloe-Fadrosh E.A."/>
            <person name="Kyrpides N.C."/>
            <person name="Woyke T."/>
        </authorList>
    </citation>
    <scope>NUCLEOTIDE SEQUENCE</scope>
    <source>
        <strain evidence="3">GVMAG-M-3300009068-24</strain>
    </source>
</reference>
<organism evidence="3">
    <name type="scientific">viral metagenome</name>
    <dbReference type="NCBI Taxonomy" id="1070528"/>
    <lineage>
        <taxon>unclassified sequences</taxon>
        <taxon>metagenomes</taxon>
        <taxon>organismal metagenomes</taxon>
    </lineage>
</organism>
<sequence length="202" mass="23048">MGAKLNQTRRKNKVGSGRGGAPAKQRRGTKSATVKKGSEAEAEGEAKEGSDAPGSPDRCGICLEDLVKVSENKKTKCGHRFHRKCLDMYCVSRKKQGLPPLCPFCSKDIKKDCEAVQPGQNMSSPRIRDILFYGDFDRFRPGYQEEEVNRQMKEEIMRELQYPRRFKYEKWNEIKTFTDACKAAINCDEVRGMVLRKYGREP</sequence>
<dbReference type="AlphaFoldDB" id="A0A6C0EMC5"/>
<dbReference type="CDD" id="cd16448">
    <property type="entry name" value="RING-H2"/>
    <property type="match status" value="1"/>
</dbReference>
<dbReference type="SUPFAM" id="SSF57850">
    <property type="entry name" value="RING/U-box"/>
    <property type="match status" value="1"/>
</dbReference>
<dbReference type="PROSITE" id="PS50089">
    <property type="entry name" value="ZF_RING_2"/>
    <property type="match status" value="1"/>
</dbReference>
<dbReference type="SMART" id="SM00184">
    <property type="entry name" value="RING"/>
    <property type="match status" value="1"/>
</dbReference>
<dbReference type="Gene3D" id="3.30.40.10">
    <property type="entry name" value="Zinc/RING finger domain, C3HC4 (zinc finger)"/>
    <property type="match status" value="1"/>
</dbReference>
<feature type="compositionally biased region" description="Basic and acidic residues" evidence="1">
    <location>
        <begin position="36"/>
        <end position="50"/>
    </location>
</feature>
<proteinExistence type="predicted"/>
<evidence type="ECO:0000256" key="1">
    <source>
        <dbReference type="SAM" id="MobiDB-lite"/>
    </source>
</evidence>